<evidence type="ECO:0008006" key="3">
    <source>
        <dbReference type="Google" id="ProtNLM"/>
    </source>
</evidence>
<evidence type="ECO:0000313" key="1">
    <source>
        <dbReference type="EMBL" id="GAA1115132.1"/>
    </source>
</evidence>
<name>A0ABN1U3C1_9ACTN</name>
<gene>
    <name evidence="1" type="ORF">GCM10009668_42310</name>
</gene>
<accession>A0ABN1U3C1</accession>
<reference evidence="1 2" key="1">
    <citation type="journal article" date="2019" name="Int. J. Syst. Evol. Microbiol.">
        <title>The Global Catalogue of Microorganisms (GCM) 10K type strain sequencing project: providing services to taxonomists for standard genome sequencing and annotation.</title>
        <authorList>
            <consortium name="The Broad Institute Genomics Platform"/>
            <consortium name="The Broad Institute Genome Sequencing Center for Infectious Disease"/>
            <person name="Wu L."/>
            <person name="Ma J."/>
        </authorList>
    </citation>
    <scope>NUCLEOTIDE SEQUENCE [LARGE SCALE GENOMIC DNA]</scope>
    <source>
        <strain evidence="1 2">JCM 13008</strain>
    </source>
</reference>
<sequence>MTDIAYCTILSTNYLPKALALAESLRRHEGDFSLTILVTDAHSSAQLPQVPPLDGVRVVGTDVLGLPERDLLKLATIYDLVEFATAVKPLLLKGLLEESPAAAYLDPDTYLTAPMVELPIDLAATEGGILLTPHFLEPVTDPEAMLQEGHLLNVGVFNLGFCAVDRRAIGFLDWWWGHLERECLWDPLSGLFVDQKWVDIGAVLFHAGAWQHAGYNVSVANLHERPIALDEDGLYVSSTKDRLRLFHFHAFDTAHPEELSTRLIGSTSHLREQSRTLDGLCREYAEIVMRYEAELAKAPRYAYAADTAGKPLSRQLRRAYRLSMDEDATLPVPFLPEEAEAWASWRRGAWRTEAKELAGDAVKSVRLVLPEEYGRLKKRLPGVSSKLKAKLVRNQGIWH</sequence>
<comment type="caution">
    <text evidence="1">The sequence shown here is derived from an EMBL/GenBank/DDBJ whole genome shotgun (WGS) entry which is preliminary data.</text>
</comment>
<dbReference type="SUPFAM" id="SSF53448">
    <property type="entry name" value="Nucleotide-diphospho-sugar transferases"/>
    <property type="match status" value="1"/>
</dbReference>
<protein>
    <recommendedName>
        <fullName evidence="3">Glycosyl transferase</fullName>
    </recommendedName>
</protein>
<proteinExistence type="predicted"/>
<dbReference type="Proteomes" id="UP001501581">
    <property type="component" value="Unassembled WGS sequence"/>
</dbReference>
<dbReference type="Gene3D" id="3.90.550.10">
    <property type="entry name" value="Spore Coat Polysaccharide Biosynthesis Protein SpsA, Chain A"/>
    <property type="match status" value="1"/>
</dbReference>
<organism evidence="1 2">
    <name type="scientific">Nocardioides dubius</name>
    <dbReference type="NCBI Taxonomy" id="317019"/>
    <lineage>
        <taxon>Bacteria</taxon>
        <taxon>Bacillati</taxon>
        <taxon>Actinomycetota</taxon>
        <taxon>Actinomycetes</taxon>
        <taxon>Propionibacteriales</taxon>
        <taxon>Nocardioidaceae</taxon>
        <taxon>Nocardioides</taxon>
    </lineage>
</organism>
<dbReference type="EMBL" id="BAAALG010000019">
    <property type="protein sequence ID" value="GAA1115132.1"/>
    <property type="molecule type" value="Genomic_DNA"/>
</dbReference>
<keyword evidence="2" id="KW-1185">Reference proteome</keyword>
<dbReference type="RefSeq" id="WP_343996930.1">
    <property type="nucleotide sequence ID" value="NZ_BAAALG010000019.1"/>
</dbReference>
<evidence type="ECO:0000313" key="2">
    <source>
        <dbReference type="Proteomes" id="UP001501581"/>
    </source>
</evidence>
<dbReference type="InterPro" id="IPR029044">
    <property type="entry name" value="Nucleotide-diphossugar_trans"/>
</dbReference>